<dbReference type="InterPro" id="IPR050297">
    <property type="entry name" value="LipidA_mod_glycosyltrf_83"/>
</dbReference>
<dbReference type="PANTHER" id="PTHR33908:SF11">
    <property type="entry name" value="MEMBRANE PROTEIN"/>
    <property type="match status" value="1"/>
</dbReference>
<keyword evidence="6 8" id="KW-1133">Transmembrane helix</keyword>
<feature type="transmembrane region" description="Helical" evidence="8">
    <location>
        <begin position="54"/>
        <end position="71"/>
    </location>
</feature>
<dbReference type="PANTHER" id="PTHR33908">
    <property type="entry name" value="MANNOSYLTRANSFERASE YKCB-RELATED"/>
    <property type="match status" value="1"/>
</dbReference>
<evidence type="ECO:0000256" key="8">
    <source>
        <dbReference type="SAM" id="Phobius"/>
    </source>
</evidence>
<keyword evidence="4 10" id="KW-0808">Transferase</keyword>
<evidence type="ECO:0000256" key="2">
    <source>
        <dbReference type="ARBA" id="ARBA00022475"/>
    </source>
</evidence>
<evidence type="ECO:0000256" key="3">
    <source>
        <dbReference type="ARBA" id="ARBA00022676"/>
    </source>
</evidence>
<keyword evidence="2" id="KW-1003">Cell membrane</keyword>
<gene>
    <name evidence="10" type="ORF">DEM25_000675</name>
</gene>
<evidence type="ECO:0000256" key="4">
    <source>
        <dbReference type="ARBA" id="ARBA00022679"/>
    </source>
</evidence>
<accession>A0A3A8ARV8</accession>
<feature type="transmembrane region" description="Helical" evidence="8">
    <location>
        <begin position="327"/>
        <end position="344"/>
    </location>
</feature>
<evidence type="ECO:0000313" key="11">
    <source>
        <dbReference type="Proteomes" id="UP000246132"/>
    </source>
</evidence>
<dbReference type="Pfam" id="PF13231">
    <property type="entry name" value="PMT_2"/>
    <property type="match status" value="1"/>
</dbReference>
<feature type="domain" description="Glycosyltransferase RgtA/B/C/D-like" evidence="9">
    <location>
        <begin position="70"/>
        <end position="231"/>
    </location>
</feature>
<feature type="transmembrane region" description="Helical" evidence="8">
    <location>
        <begin position="91"/>
        <end position="109"/>
    </location>
</feature>
<proteinExistence type="predicted"/>
<dbReference type="GO" id="GO:0009103">
    <property type="term" value="P:lipopolysaccharide biosynthetic process"/>
    <property type="evidence" value="ECO:0007669"/>
    <property type="project" value="UniProtKB-ARBA"/>
</dbReference>
<keyword evidence="7 8" id="KW-0472">Membrane</keyword>
<evidence type="ECO:0000256" key="7">
    <source>
        <dbReference type="ARBA" id="ARBA00023136"/>
    </source>
</evidence>
<comment type="caution">
    <text evidence="10">The sequence shown here is derived from an EMBL/GenBank/DDBJ whole genome shotgun (WGS) entry which is preliminary data.</text>
</comment>
<dbReference type="OrthoDB" id="9811222at2"/>
<feature type="transmembrane region" description="Helical" evidence="8">
    <location>
        <begin position="300"/>
        <end position="321"/>
    </location>
</feature>
<evidence type="ECO:0000313" key="10">
    <source>
        <dbReference type="EMBL" id="RKF08543.1"/>
    </source>
</evidence>
<dbReference type="Proteomes" id="UP000246132">
    <property type="component" value="Unassembled WGS sequence"/>
</dbReference>
<feature type="transmembrane region" description="Helical" evidence="8">
    <location>
        <begin position="266"/>
        <end position="288"/>
    </location>
</feature>
<evidence type="ECO:0000259" key="9">
    <source>
        <dbReference type="Pfam" id="PF13231"/>
    </source>
</evidence>
<evidence type="ECO:0000256" key="5">
    <source>
        <dbReference type="ARBA" id="ARBA00022692"/>
    </source>
</evidence>
<reference evidence="10 11" key="1">
    <citation type="journal article" date="2018" name="Int. J. Syst. Bacteriol.">
        <title>Oceaniradius stylonemae gen. nov., sp. nov., isolated from a red alga, Stylonema cornu-cervi.</title>
        <authorList>
            <person name="Jeong S."/>
        </authorList>
    </citation>
    <scope>NUCLEOTIDE SEQUENCE [LARGE SCALE GENOMIC DNA]</scope>
    <source>
        <strain evidence="10 11">StC1</strain>
    </source>
</reference>
<keyword evidence="5 8" id="KW-0812">Transmembrane</keyword>
<feature type="transmembrane region" description="Helical" evidence="8">
    <location>
        <begin position="20"/>
        <end position="42"/>
    </location>
</feature>
<name>A0A3A8ARV8_9HYPH</name>
<dbReference type="AlphaFoldDB" id="A0A3A8ARV8"/>
<organism evidence="10 11">
    <name type="scientific">Oceaniradius stylonematis</name>
    <dbReference type="NCBI Taxonomy" id="2184161"/>
    <lineage>
        <taxon>Bacteria</taxon>
        <taxon>Pseudomonadati</taxon>
        <taxon>Pseudomonadota</taxon>
        <taxon>Alphaproteobacteria</taxon>
        <taxon>Hyphomicrobiales</taxon>
        <taxon>Ahrensiaceae</taxon>
        <taxon>Oceaniradius</taxon>
    </lineage>
</organism>
<keyword evidence="3" id="KW-0328">Glycosyltransferase</keyword>
<dbReference type="GO" id="GO:0016763">
    <property type="term" value="F:pentosyltransferase activity"/>
    <property type="evidence" value="ECO:0007669"/>
    <property type="project" value="TreeGrafter"/>
</dbReference>
<feature type="transmembrane region" description="Helical" evidence="8">
    <location>
        <begin position="213"/>
        <end position="233"/>
    </location>
</feature>
<comment type="subcellular location">
    <subcellularLocation>
        <location evidence="1">Cell membrane</location>
        <topology evidence="1">Multi-pass membrane protein</topology>
    </subcellularLocation>
</comment>
<feature type="transmembrane region" description="Helical" evidence="8">
    <location>
        <begin position="170"/>
        <end position="201"/>
    </location>
</feature>
<dbReference type="EMBL" id="QFWV02000001">
    <property type="protein sequence ID" value="RKF08543.1"/>
    <property type="molecule type" value="Genomic_DNA"/>
</dbReference>
<protein>
    <submittedName>
        <fullName evidence="10">Glycosyl transferase family 39</fullName>
    </submittedName>
</protein>
<dbReference type="RefSeq" id="WP_109766814.1">
    <property type="nucleotide sequence ID" value="NZ_QFWV02000001.1"/>
</dbReference>
<sequence>MNDAASSSPEPRSTDTDAPLAYWTRPIVVAGFVCVLMAIKLVMAGTTELIRDEAYYSLWALHPLQASYFDHPPAVAWFIKAGYALLGPSELAARLPAVLSVGLVSLAVFRTAMLVFGDRRIAAYSVYAFNLTPGAMLGLLVITPDAPSMLFWMLSIWSAAELLRSNDGRWWLVFGLFAGLGLAAKYTGLFLGAGVVLWLLFDRRNRHWFTSPWLYAGGAVALAIFAPVIAWNLNNSLSSFEFQFGRSARGLQWFDWTDTKHLPEFLAGQIALLLPGLFIMGAAAHWRFARHRSERGNRGFALLIWTGIPALVYFITFSLHSVTQGNWTWPLYAQWSIVGAWAIYAWKPDWAWLRTIQRWTRRAQVPVGALVAAVIFAQAQFQPVRLPFADQTLTMHGWTEVASNIETERRRAGIGTILARGYGLYGYLETYGRFAGHGYRVLPLDEFHRYGFVDLPASDDAVDWPVLVAVHVSGTEPPTGPPAAIANANPPAQWFTRIVRPAADGAPASAIDLYRLERPETPLFGSD</sequence>
<evidence type="ECO:0000256" key="6">
    <source>
        <dbReference type="ARBA" id="ARBA00022989"/>
    </source>
</evidence>
<evidence type="ECO:0000256" key="1">
    <source>
        <dbReference type="ARBA" id="ARBA00004651"/>
    </source>
</evidence>
<feature type="transmembrane region" description="Helical" evidence="8">
    <location>
        <begin position="121"/>
        <end position="142"/>
    </location>
</feature>
<dbReference type="InterPro" id="IPR038731">
    <property type="entry name" value="RgtA/B/C-like"/>
</dbReference>
<dbReference type="GO" id="GO:0005886">
    <property type="term" value="C:plasma membrane"/>
    <property type="evidence" value="ECO:0007669"/>
    <property type="project" value="UniProtKB-SubCell"/>
</dbReference>
<keyword evidence="11" id="KW-1185">Reference proteome</keyword>